<dbReference type="OrthoDB" id="9943728at2"/>
<evidence type="ECO:0000313" key="3">
    <source>
        <dbReference type="EMBL" id="TCP38076.1"/>
    </source>
</evidence>
<feature type="chain" id="PRO_5020732943" description="YARHG domain-containing protein" evidence="2">
    <location>
        <begin position="24"/>
        <end position="346"/>
    </location>
</feature>
<feature type="signal peptide" evidence="2">
    <location>
        <begin position="1"/>
        <end position="23"/>
    </location>
</feature>
<keyword evidence="1" id="KW-0175">Coiled coil</keyword>
<sequence length="346" mass="38282">MRYVIVILFWVWPLLGVALPAHAAPYLNLEFEHNSCTTLYDNLREQGAITDGSIDCGDVAAALTGTTGKYPFWLGCLGYGDMPATAHLARCVMLSAEVQTDAPPLNKLEACEQIIGFYETNLRASQIGDQLPPGYTRPTCAQAEEARLVWTGNRPAWLRCRGYDRANEEAHAATCLLGESRLDRLDSCKKVRSLYEERLIAAYGQKPEGYRPIRCSNVEEIVNQATATLEKLRSEQRSAQLRAASQRVRLRRPTPQINMEQLIKGFLLLKLQAETALAGVTLPDGAEIAAAASGINARVRDGLPVLKDREELSSASQNFFRRDLEVSAVDVETGQQPQHQLLMPGR</sequence>
<keyword evidence="4" id="KW-1185">Reference proteome</keyword>
<evidence type="ECO:0000256" key="1">
    <source>
        <dbReference type="SAM" id="Coils"/>
    </source>
</evidence>
<keyword evidence="2" id="KW-0732">Signal</keyword>
<evidence type="ECO:0000256" key="2">
    <source>
        <dbReference type="SAM" id="SignalP"/>
    </source>
</evidence>
<proteinExistence type="predicted"/>
<evidence type="ECO:0008006" key="5">
    <source>
        <dbReference type="Google" id="ProtNLM"/>
    </source>
</evidence>
<organism evidence="3 4">
    <name type="scientific">Rhodovulum marinum</name>
    <dbReference type="NCBI Taxonomy" id="320662"/>
    <lineage>
        <taxon>Bacteria</taxon>
        <taxon>Pseudomonadati</taxon>
        <taxon>Pseudomonadota</taxon>
        <taxon>Alphaproteobacteria</taxon>
        <taxon>Rhodobacterales</taxon>
        <taxon>Paracoccaceae</taxon>
        <taxon>Rhodovulum</taxon>
    </lineage>
</organism>
<dbReference type="RefSeq" id="WP_132466289.1">
    <property type="nucleotide sequence ID" value="NZ_SLXP01000022.1"/>
</dbReference>
<protein>
    <recommendedName>
        <fullName evidence="5">YARHG domain-containing protein</fullName>
    </recommendedName>
</protein>
<dbReference type="AlphaFoldDB" id="A0A4V2SQ93"/>
<name>A0A4V2SQ93_9RHOB</name>
<reference evidence="3 4" key="1">
    <citation type="submission" date="2019-03" db="EMBL/GenBank/DDBJ databases">
        <title>Genomic Encyclopedia of Type Strains, Phase IV (KMG-IV): sequencing the most valuable type-strain genomes for metagenomic binning, comparative biology and taxonomic classification.</title>
        <authorList>
            <person name="Goeker M."/>
        </authorList>
    </citation>
    <scope>NUCLEOTIDE SEQUENCE [LARGE SCALE GENOMIC DNA]</scope>
    <source>
        <strain evidence="3 4">DSM 18063</strain>
    </source>
</reference>
<gene>
    <name evidence="3" type="ORF">EV662_12220</name>
</gene>
<comment type="caution">
    <text evidence="3">The sequence shown here is derived from an EMBL/GenBank/DDBJ whole genome shotgun (WGS) entry which is preliminary data.</text>
</comment>
<accession>A0A4V2SQ93</accession>
<dbReference type="EMBL" id="SLXP01000022">
    <property type="protein sequence ID" value="TCP38076.1"/>
    <property type="molecule type" value="Genomic_DNA"/>
</dbReference>
<evidence type="ECO:0000313" key="4">
    <source>
        <dbReference type="Proteomes" id="UP000294835"/>
    </source>
</evidence>
<dbReference type="Proteomes" id="UP000294835">
    <property type="component" value="Unassembled WGS sequence"/>
</dbReference>
<feature type="coiled-coil region" evidence="1">
    <location>
        <begin position="215"/>
        <end position="242"/>
    </location>
</feature>